<comment type="caution">
    <text evidence="1">The sequence shown here is derived from an EMBL/GenBank/DDBJ whole genome shotgun (WGS) entry which is preliminary data.</text>
</comment>
<feature type="non-terminal residue" evidence="1">
    <location>
        <position position="83"/>
    </location>
</feature>
<accession>C7GFJ0</accession>
<protein>
    <submittedName>
        <fullName evidence="1">Uncharacterized protein</fullName>
    </submittedName>
</protein>
<dbReference type="RefSeq" id="WP_006858769.1">
    <property type="nucleotide sequence ID" value="NZ_GG692742.1"/>
</dbReference>
<name>C7GFJ0_9FIRM</name>
<dbReference type="HOGENOM" id="CLU_2532973_0_0_9"/>
<organism evidence="1 2">
    <name type="scientific">Roseburia intestinalis L1-82</name>
    <dbReference type="NCBI Taxonomy" id="536231"/>
    <lineage>
        <taxon>Bacteria</taxon>
        <taxon>Bacillati</taxon>
        <taxon>Bacillota</taxon>
        <taxon>Clostridia</taxon>
        <taxon>Lachnospirales</taxon>
        <taxon>Lachnospiraceae</taxon>
        <taxon>Roseburia</taxon>
    </lineage>
</organism>
<dbReference type="AlphaFoldDB" id="C7GFJ0"/>
<feature type="non-terminal residue" evidence="1">
    <location>
        <position position="1"/>
    </location>
</feature>
<dbReference type="EMBL" id="ABYJ02000207">
    <property type="protein sequence ID" value="EEU99414.1"/>
    <property type="molecule type" value="Genomic_DNA"/>
</dbReference>
<dbReference type="Proteomes" id="UP000004828">
    <property type="component" value="Unassembled WGS sequence"/>
</dbReference>
<proteinExistence type="predicted"/>
<evidence type="ECO:0000313" key="2">
    <source>
        <dbReference type="Proteomes" id="UP000004828"/>
    </source>
</evidence>
<reference evidence="1 2" key="1">
    <citation type="submission" date="2009-08" db="EMBL/GenBank/DDBJ databases">
        <authorList>
            <person name="Weinstock G."/>
            <person name="Sodergren E."/>
            <person name="Clifton S."/>
            <person name="Fulton L."/>
            <person name="Fulton B."/>
            <person name="Courtney L."/>
            <person name="Fronick C."/>
            <person name="Harrison M."/>
            <person name="Strong C."/>
            <person name="Farmer C."/>
            <person name="Delahaunty K."/>
            <person name="Markovic C."/>
            <person name="Hall O."/>
            <person name="Minx P."/>
            <person name="Tomlinson C."/>
            <person name="Mitreva M."/>
            <person name="Nelson J."/>
            <person name="Hou S."/>
            <person name="Wollam A."/>
            <person name="Pepin K.H."/>
            <person name="Johnson M."/>
            <person name="Bhonagiri V."/>
            <person name="Nash W.E."/>
            <person name="Warren W."/>
            <person name="Chinwalla A."/>
            <person name="Mardis E.R."/>
            <person name="Wilson R.K."/>
        </authorList>
    </citation>
    <scope>NUCLEOTIDE SEQUENCE [LARGE SCALE GENOMIC DNA]</scope>
    <source>
        <strain evidence="1 2">L1-82</strain>
    </source>
</reference>
<gene>
    <name evidence="1" type="ORF">ROSINTL182_08697</name>
</gene>
<sequence length="83" mass="9905">ETMLAREKQNMIKEKFKEWLFAEPERRQKYVEYYNETFNNIRLREYDGSHLQFPGMNPAIELKPHQKNAVARILLGGNTLLAH</sequence>
<evidence type="ECO:0000313" key="1">
    <source>
        <dbReference type="EMBL" id="EEU99414.1"/>
    </source>
</evidence>